<dbReference type="GO" id="GO:0008168">
    <property type="term" value="F:methyltransferase activity"/>
    <property type="evidence" value="ECO:0007669"/>
    <property type="project" value="UniProtKB-KW"/>
</dbReference>
<evidence type="ECO:0000259" key="1">
    <source>
        <dbReference type="Pfam" id="PF05050"/>
    </source>
</evidence>
<dbReference type="InterPro" id="IPR006342">
    <property type="entry name" value="FkbM_mtfrase"/>
</dbReference>
<name>A0AAX4FU83_9EURY</name>
<protein>
    <submittedName>
        <fullName evidence="2">FkbM family methyltransferase</fullName>
    </submittedName>
</protein>
<dbReference type="Gene3D" id="3.40.50.150">
    <property type="entry name" value="Vaccinia Virus protein VP39"/>
    <property type="match status" value="1"/>
</dbReference>
<proteinExistence type="predicted"/>
<evidence type="ECO:0000313" key="3">
    <source>
        <dbReference type="Proteomes" id="UP001305652"/>
    </source>
</evidence>
<sequence length="213" mass="23576">MHRKDPPLLTTDDGLTFRRMPPEADAIYLVGEYRFDDIQKDDLVIDIGANVGGFCIRAARRSDHVLAVEPVLAEALRENIAINRLNVTVVEGALGTGECTRITWGGRTVCLTTRPLSDYISMAGGCDFLKCDCEGAEWTIQPSDLDGVRRIEMELHAPPIGGPVNRALLDYIGRHYEFEIDRTPISGTQGVMGILHATRKTGRRRLTPGHRHA</sequence>
<dbReference type="PANTHER" id="PTHR34203:SF15">
    <property type="entry name" value="SLL1173 PROTEIN"/>
    <property type="match status" value="1"/>
</dbReference>
<keyword evidence="3" id="KW-1185">Reference proteome</keyword>
<keyword evidence="2" id="KW-0808">Transferase</keyword>
<dbReference type="Proteomes" id="UP001305652">
    <property type="component" value="Chromosome"/>
</dbReference>
<dbReference type="EMBL" id="CP137642">
    <property type="protein sequence ID" value="WOX57330.1"/>
    <property type="molecule type" value="Genomic_DNA"/>
</dbReference>
<dbReference type="RefSeq" id="WP_318620873.1">
    <property type="nucleotide sequence ID" value="NZ_CP137642.1"/>
</dbReference>
<organism evidence="2 3">
    <name type="scientific">Methanoculleus receptaculi</name>
    <dbReference type="NCBI Taxonomy" id="394967"/>
    <lineage>
        <taxon>Archaea</taxon>
        <taxon>Methanobacteriati</taxon>
        <taxon>Methanobacteriota</taxon>
        <taxon>Stenosarchaea group</taxon>
        <taxon>Methanomicrobia</taxon>
        <taxon>Methanomicrobiales</taxon>
        <taxon>Methanomicrobiaceae</taxon>
        <taxon>Methanoculleus</taxon>
    </lineage>
</organism>
<feature type="domain" description="Methyltransferase FkbM" evidence="1">
    <location>
        <begin position="46"/>
        <end position="172"/>
    </location>
</feature>
<dbReference type="GeneID" id="85733190"/>
<dbReference type="Pfam" id="PF05050">
    <property type="entry name" value="Methyltransf_21"/>
    <property type="match status" value="1"/>
</dbReference>
<dbReference type="PANTHER" id="PTHR34203">
    <property type="entry name" value="METHYLTRANSFERASE, FKBM FAMILY PROTEIN"/>
    <property type="match status" value="1"/>
</dbReference>
<accession>A0AAX4FU83</accession>
<evidence type="ECO:0000313" key="2">
    <source>
        <dbReference type="EMBL" id="WOX57330.1"/>
    </source>
</evidence>
<keyword evidence="2" id="KW-0489">Methyltransferase</keyword>
<dbReference type="AlphaFoldDB" id="A0AAX4FU83"/>
<dbReference type="InterPro" id="IPR029063">
    <property type="entry name" value="SAM-dependent_MTases_sf"/>
</dbReference>
<dbReference type="NCBIfam" id="TIGR01444">
    <property type="entry name" value="fkbM_fam"/>
    <property type="match status" value="1"/>
</dbReference>
<reference evidence="2 3" key="1">
    <citation type="submission" date="2023-10" db="EMBL/GenBank/DDBJ databases">
        <title>The complete genome sequence of Methanoculleus receptaculi DSM 18860.</title>
        <authorList>
            <person name="Lai S.-J."/>
            <person name="You Y.-T."/>
            <person name="Chen S.-C."/>
        </authorList>
    </citation>
    <scope>NUCLEOTIDE SEQUENCE [LARGE SCALE GENOMIC DNA]</scope>
    <source>
        <strain evidence="2 3">DSM 18860</strain>
    </source>
</reference>
<dbReference type="SUPFAM" id="SSF53335">
    <property type="entry name" value="S-adenosyl-L-methionine-dependent methyltransferases"/>
    <property type="match status" value="1"/>
</dbReference>
<dbReference type="GO" id="GO:0032259">
    <property type="term" value="P:methylation"/>
    <property type="evidence" value="ECO:0007669"/>
    <property type="project" value="UniProtKB-KW"/>
</dbReference>
<dbReference type="InterPro" id="IPR052514">
    <property type="entry name" value="SAM-dependent_MTase"/>
</dbReference>
<dbReference type="CDD" id="cd02440">
    <property type="entry name" value="AdoMet_MTases"/>
    <property type="match status" value="1"/>
</dbReference>
<dbReference type="KEGG" id="mrc:R6Y96_08495"/>
<gene>
    <name evidence="2" type="ORF">R6Y96_08495</name>
</gene>